<dbReference type="Pfam" id="PF10066">
    <property type="entry name" value="DUF2304"/>
    <property type="match status" value="1"/>
</dbReference>
<proteinExistence type="predicted"/>
<reference evidence="2 3" key="1">
    <citation type="journal article" date="2009" name="Nat. Genet.">
        <title>Comparative genomic and phylogeographic analysis of Mycobacterium leprae.</title>
        <authorList>
            <person name="Monot M."/>
            <person name="Honore N."/>
            <person name="Garnier T."/>
            <person name="Zidane N."/>
            <person name="Sherafi D."/>
            <person name="Paniz-Mondolfi A."/>
            <person name="Matsuoka M."/>
            <person name="Taylor G.M."/>
            <person name="Donoghue H.D."/>
            <person name="Bouwman A."/>
            <person name="Mays S."/>
            <person name="Watson C."/>
            <person name="Lockwood D."/>
            <person name="Khamispour A."/>
            <person name="Dowlati Y."/>
            <person name="Jianping S."/>
            <person name="Rea T.H."/>
            <person name="Vera-Cabrera L."/>
            <person name="Stefani M.M."/>
            <person name="Banu S."/>
            <person name="Macdonald M."/>
            <person name="Sapkota B.R."/>
            <person name="Spencer J.S."/>
            <person name="Thomas J."/>
            <person name="Harshman K."/>
            <person name="Singh P."/>
            <person name="Busso P."/>
            <person name="Gattiker A."/>
            <person name="Rougemont J."/>
            <person name="Brennan P.J."/>
            <person name="Cole S.T."/>
        </authorList>
    </citation>
    <scope>NUCLEOTIDE SEQUENCE [LARGE SCALE GENOMIC DNA]</scope>
    <source>
        <strain evidence="3">Br4923</strain>
    </source>
</reference>
<protein>
    <submittedName>
        <fullName evidence="2">Membrane protein</fullName>
    </submittedName>
</protein>
<evidence type="ECO:0000313" key="3">
    <source>
        <dbReference type="Proteomes" id="UP000006900"/>
    </source>
</evidence>
<feature type="transmembrane region" description="Helical" evidence="1">
    <location>
        <begin position="6"/>
        <end position="23"/>
    </location>
</feature>
<dbReference type="Proteomes" id="UP000006900">
    <property type="component" value="Chromosome"/>
</dbReference>
<accession>A0A0H3MTT5</accession>
<feature type="transmembrane region" description="Helical" evidence="1">
    <location>
        <begin position="30"/>
        <end position="48"/>
    </location>
</feature>
<organism evidence="2 3">
    <name type="scientific">Mycobacterium leprae (strain Br4923)</name>
    <dbReference type="NCBI Taxonomy" id="561304"/>
    <lineage>
        <taxon>Bacteria</taxon>
        <taxon>Bacillati</taxon>
        <taxon>Actinomycetota</taxon>
        <taxon>Actinomycetes</taxon>
        <taxon>Mycobacteriales</taxon>
        <taxon>Mycobacteriaceae</taxon>
        <taxon>Mycobacterium</taxon>
    </lineage>
</organism>
<evidence type="ECO:0000256" key="1">
    <source>
        <dbReference type="SAM" id="Phobius"/>
    </source>
</evidence>
<dbReference type="InterPro" id="IPR019277">
    <property type="entry name" value="DUF2304"/>
</dbReference>
<keyword evidence="1" id="KW-1133">Transmembrane helix</keyword>
<sequence>MNWIQVLLIGSIIVLLIYLLRSRRNVRSRAWVKVGYIAFVLGGVYAVLRPNDTTVVAHWFGVCRGTDLMLYALIMAFSFTTLSIYIRFKDLELRYACLARVVALEGARAPEPF</sequence>
<dbReference type="EMBL" id="FM211192">
    <property type="protein sequence ID" value="CAR70301.1"/>
    <property type="molecule type" value="Genomic_DNA"/>
</dbReference>
<dbReference type="HOGENOM" id="CLU_140283_0_0_11"/>
<dbReference type="KEGG" id="mlb:MLBr00208"/>
<keyword evidence="1" id="KW-0812">Transmembrane</keyword>
<name>A0A0H3MTT5_MYCLB</name>
<keyword evidence="1" id="KW-0472">Membrane</keyword>
<gene>
    <name evidence="2" type="ordered locus">MLBr00208</name>
</gene>
<evidence type="ECO:0000313" key="2">
    <source>
        <dbReference type="EMBL" id="CAR70301.1"/>
    </source>
</evidence>
<dbReference type="AlphaFoldDB" id="A0A0H3MTT5"/>
<feature type="transmembrane region" description="Helical" evidence="1">
    <location>
        <begin position="68"/>
        <end position="86"/>
    </location>
</feature>